<organism evidence="1 2">
    <name type="scientific">Westerdykella ornata</name>
    <dbReference type="NCBI Taxonomy" id="318751"/>
    <lineage>
        <taxon>Eukaryota</taxon>
        <taxon>Fungi</taxon>
        <taxon>Dikarya</taxon>
        <taxon>Ascomycota</taxon>
        <taxon>Pezizomycotina</taxon>
        <taxon>Dothideomycetes</taxon>
        <taxon>Pleosporomycetidae</taxon>
        <taxon>Pleosporales</taxon>
        <taxon>Sporormiaceae</taxon>
        <taxon>Westerdykella</taxon>
    </lineage>
</organism>
<dbReference type="EMBL" id="ML986535">
    <property type="protein sequence ID" value="KAF2271680.1"/>
    <property type="molecule type" value="Genomic_DNA"/>
</dbReference>
<proteinExistence type="predicted"/>
<protein>
    <submittedName>
        <fullName evidence="1">Uncharacterized protein</fullName>
    </submittedName>
</protein>
<evidence type="ECO:0000313" key="2">
    <source>
        <dbReference type="Proteomes" id="UP000800097"/>
    </source>
</evidence>
<keyword evidence="2" id="KW-1185">Reference proteome</keyword>
<evidence type="ECO:0000313" key="1">
    <source>
        <dbReference type="EMBL" id="KAF2271680.1"/>
    </source>
</evidence>
<reference evidence="1" key="1">
    <citation type="journal article" date="2020" name="Stud. Mycol.">
        <title>101 Dothideomycetes genomes: a test case for predicting lifestyles and emergence of pathogens.</title>
        <authorList>
            <person name="Haridas S."/>
            <person name="Albert R."/>
            <person name="Binder M."/>
            <person name="Bloem J."/>
            <person name="Labutti K."/>
            <person name="Salamov A."/>
            <person name="Andreopoulos B."/>
            <person name="Baker S."/>
            <person name="Barry K."/>
            <person name="Bills G."/>
            <person name="Bluhm B."/>
            <person name="Cannon C."/>
            <person name="Castanera R."/>
            <person name="Culley D."/>
            <person name="Daum C."/>
            <person name="Ezra D."/>
            <person name="Gonzalez J."/>
            <person name="Henrissat B."/>
            <person name="Kuo A."/>
            <person name="Liang C."/>
            <person name="Lipzen A."/>
            <person name="Lutzoni F."/>
            <person name="Magnuson J."/>
            <person name="Mondo S."/>
            <person name="Nolan M."/>
            <person name="Ohm R."/>
            <person name="Pangilinan J."/>
            <person name="Park H.-J."/>
            <person name="Ramirez L."/>
            <person name="Alfaro M."/>
            <person name="Sun H."/>
            <person name="Tritt A."/>
            <person name="Yoshinaga Y."/>
            <person name="Zwiers L.-H."/>
            <person name="Turgeon B."/>
            <person name="Goodwin S."/>
            <person name="Spatafora J."/>
            <person name="Crous P."/>
            <person name="Grigoriev I."/>
        </authorList>
    </citation>
    <scope>NUCLEOTIDE SEQUENCE</scope>
    <source>
        <strain evidence="1">CBS 379.55</strain>
    </source>
</reference>
<dbReference type="Proteomes" id="UP000800097">
    <property type="component" value="Unassembled WGS sequence"/>
</dbReference>
<sequence length="152" mass="16541">MDQFILGIFPLGIYHHGQPFCTVLFSSECLAGCIPTVPQQVLLAARDSCLGGLLVSFVYSSPIITDFHNPAESRSALPLTVETHPQYLSEALLLAAYVPAIPHHTPQDTTPRHTESLKSELLFVDASAVPPHQTATPPSPLFVFLPRSLRSL</sequence>
<accession>A0A6A6J515</accession>
<dbReference type="AlphaFoldDB" id="A0A6A6J515"/>
<gene>
    <name evidence="1" type="ORF">EI97DRAFT_261766</name>
</gene>
<name>A0A6A6J515_WESOR</name>
<dbReference type="GeneID" id="54547399"/>
<dbReference type="RefSeq" id="XP_033649219.1">
    <property type="nucleotide sequence ID" value="XM_033794224.1"/>
</dbReference>